<dbReference type="OrthoDB" id="517867at2"/>
<dbReference type="EMBL" id="FNTB01000001">
    <property type="protein sequence ID" value="SEB64097.1"/>
    <property type="molecule type" value="Genomic_DNA"/>
</dbReference>
<dbReference type="Gene3D" id="3.30.2130.10">
    <property type="entry name" value="VC0802-like"/>
    <property type="match status" value="1"/>
</dbReference>
<protein>
    <recommendedName>
        <fullName evidence="1">DUF2241 domain-containing protein</fullName>
    </recommendedName>
</protein>
<dbReference type="InterPro" id="IPR018717">
    <property type="entry name" value="DUF2241"/>
</dbReference>
<evidence type="ECO:0000259" key="1">
    <source>
        <dbReference type="Pfam" id="PF10000"/>
    </source>
</evidence>
<dbReference type="PANTHER" id="PTHR39199:SF1">
    <property type="entry name" value="BLR5128 PROTEIN"/>
    <property type="match status" value="1"/>
</dbReference>
<feature type="domain" description="DUF2241" evidence="1">
    <location>
        <begin position="2"/>
        <end position="69"/>
    </location>
</feature>
<dbReference type="RefSeq" id="WP_074670819.1">
    <property type="nucleotide sequence ID" value="NZ_FNTB01000001.1"/>
</dbReference>
<dbReference type="AlphaFoldDB" id="A0A1H4L017"/>
<proteinExistence type="predicted"/>
<reference evidence="2 3" key="1">
    <citation type="submission" date="2016-10" db="EMBL/GenBank/DDBJ databases">
        <authorList>
            <person name="de Groot N.N."/>
        </authorList>
    </citation>
    <scope>NUCLEOTIDE SEQUENCE [LARGE SCALE GENOMIC DNA]</scope>
    <source>
        <strain evidence="2 3">MAR_2009_71</strain>
    </source>
</reference>
<evidence type="ECO:0000313" key="3">
    <source>
        <dbReference type="Proteomes" id="UP000183038"/>
    </source>
</evidence>
<dbReference type="PANTHER" id="PTHR39199">
    <property type="entry name" value="BLR5128 PROTEIN"/>
    <property type="match status" value="1"/>
</dbReference>
<dbReference type="Pfam" id="PF10000">
    <property type="entry name" value="ACT_3"/>
    <property type="match status" value="1"/>
</dbReference>
<dbReference type="Proteomes" id="UP000183038">
    <property type="component" value="Unassembled WGS sequence"/>
</dbReference>
<evidence type="ECO:0000313" key="2">
    <source>
        <dbReference type="EMBL" id="SEB64097.1"/>
    </source>
</evidence>
<organism evidence="2 3">
    <name type="scientific">Maribacter dokdonensis</name>
    <dbReference type="NCBI Taxonomy" id="320912"/>
    <lineage>
        <taxon>Bacteria</taxon>
        <taxon>Pseudomonadati</taxon>
        <taxon>Bacteroidota</taxon>
        <taxon>Flavobacteriia</taxon>
        <taxon>Flavobacteriales</taxon>
        <taxon>Flavobacteriaceae</taxon>
        <taxon>Maribacter</taxon>
    </lineage>
</organism>
<accession>A0A1H4L017</accession>
<gene>
    <name evidence="2" type="ORF">SAMN05192540_1146</name>
</gene>
<sequence length="131" mass="14449">MPGESNLEVLLQSLKPKLNEGNYVFISLPEIGHISRADILFEFKEAEGITLILTKEKAAHYKLAYEFIASWITLTVHSALDAVGLTAAVANALTKHNISCNVVAAFYHDHIFVSTKDATKAMSVLQEFSKK</sequence>
<dbReference type="InterPro" id="IPR045865">
    <property type="entry name" value="ACT-like_dom_sf"/>
</dbReference>
<name>A0A1H4L017_9FLAO</name>
<dbReference type="SUPFAM" id="SSF55021">
    <property type="entry name" value="ACT-like"/>
    <property type="match status" value="2"/>
</dbReference>